<dbReference type="AlphaFoldDB" id="A0A2Z4Y8F7"/>
<dbReference type="EMBL" id="CP030759">
    <property type="protein sequence ID" value="AXA36715.1"/>
    <property type="molecule type" value="Genomic_DNA"/>
</dbReference>
<dbReference type="Proteomes" id="UP000262583">
    <property type="component" value="Chromosome"/>
</dbReference>
<sequence length="553" mass="63649">MSSSSETLRRRYTDEAFTYLPRLFQMVDRNRYSPTYGSFDRSYWHYRTMDFPCGMYQEFTLPLALAYAHPFPDNPYYGVERVRELALAGVDFARRSSHPDGTCDDYFPFERALGAMVFSLYACTETVIVLDEKRPEFLEFFERRAHYLAHHNETGQLTNHQALAALALYNVYLLTGNEQWRKASDAYLDIVRAWQSDEGWFQEYEGADPGYHTCTIAFLAKLWKKAQDERILALLHPAVDFAWYFMHHDGSYAGEYGSRNTYHFYPHGFEVMAPLNPRAAQIADQFLTHALPRRTRYFNDDDRMCAHYLYDWMQAYLDFSPVRSSEPLNARAPFQKYFPKARLYVECTPQYYAVLSLAKGGVLKVTTDQGPAYSDTGLIGATTDGKVLVSHLVDNYEVEADLENHRFRAAGRLCRRRAKLPTPFTQILFRIVNLTLGRFAPNLLRALLQKILITGKPRTDYTFERSFEFAPDRIRIRNVVRRPAGAAGFTSIHVASDATSIYVANSNVYQRSVLLPWRELRALCDQVNQTGAGEEWIDVMPSTSPIAQGEKPA</sequence>
<dbReference type="KEGG" id="schv:BRCON_1938"/>
<proteinExistence type="predicted"/>
<evidence type="ECO:0000313" key="2">
    <source>
        <dbReference type="Proteomes" id="UP000262583"/>
    </source>
</evidence>
<protein>
    <submittedName>
        <fullName evidence="1">Uncharacterized protein</fullName>
    </submittedName>
</protein>
<organism evidence="1 2">
    <name type="scientific">Sumerlaea chitinivorans</name>
    <dbReference type="NCBI Taxonomy" id="2250252"/>
    <lineage>
        <taxon>Bacteria</taxon>
        <taxon>Candidatus Sumerlaeota</taxon>
        <taxon>Candidatus Sumerlaeia</taxon>
        <taxon>Candidatus Sumerlaeales</taxon>
        <taxon>Candidatus Sumerlaeaceae</taxon>
        <taxon>Candidatus Sumerlaea</taxon>
    </lineage>
</organism>
<reference evidence="1 2" key="1">
    <citation type="submission" date="2018-05" db="EMBL/GenBank/DDBJ databases">
        <title>A metagenomic window into the 2 km-deep terrestrial subsurface aquifer revealed taxonomically and functionally diverse microbial community comprising novel uncultured bacterial lineages.</title>
        <authorList>
            <person name="Kadnikov V.V."/>
            <person name="Mardanov A.V."/>
            <person name="Beletsky A.V."/>
            <person name="Banks D."/>
            <person name="Pimenov N.V."/>
            <person name="Frank Y.A."/>
            <person name="Karnachuk O.V."/>
            <person name="Ravin N.V."/>
        </authorList>
    </citation>
    <scope>NUCLEOTIDE SEQUENCE [LARGE SCALE GENOMIC DNA]</scope>
    <source>
        <strain evidence="1">BY</strain>
    </source>
</reference>
<gene>
    <name evidence="1" type="ORF">BRCON_1938</name>
</gene>
<dbReference type="InterPro" id="IPR008929">
    <property type="entry name" value="Chondroitin_lyas"/>
</dbReference>
<dbReference type="SUPFAM" id="SSF48230">
    <property type="entry name" value="Chondroitin AC/alginate lyase"/>
    <property type="match status" value="1"/>
</dbReference>
<name>A0A2Z4Y8F7_SUMC1</name>
<evidence type="ECO:0000313" key="1">
    <source>
        <dbReference type="EMBL" id="AXA36715.1"/>
    </source>
</evidence>
<accession>A0A2Z4Y8F7</accession>